<gene>
    <name evidence="17" type="ORF">U0R10_08770</name>
</gene>
<evidence type="ECO:0000256" key="2">
    <source>
        <dbReference type="ARBA" id="ARBA00022676"/>
    </source>
</evidence>
<dbReference type="PANTHER" id="PTHR30474">
    <property type="entry name" value="CELL CYCLE PROTEIN"/>
    <property type="match status" value="1"/>
</dbReference>
<evidence type="ECO:0000313" key="18">
    <source>
        <dbReference type="Proteomes" id="UP001598138"/>
    </source>
</evidence>
<accession>A0ABW6DGU1</accession>
<evidence type="ECO:0000256" key="15">
    <source>
        <dbReference type="ARBA" id="ARBA00049902"/>
    </source>
</evidence>
<keyword evidence="18" id="KW-1185">Reference proteome</keyword>
<evidence type="ECO:0000256" key="3">
    <source>
        <dbReference type="ARBA" id="ARBA00022679"/>
    </source>
</evidence>
<evidence type="ECO:0000256" key="1">
    <source>
        <dbReference type="ARBA" id="ARBA00004141"/>
    </source>
</evidence>
<feature type="transmembrane region" description="Helical" evidence="16">
    <location>
        <begin position="358"/>
        <end position="379"/>
    </location>
</feature>
<keyword evidence="2" id="KW-0328">Glycosyltransferase</keyword>
<evidence type="ECO:0000256" key="11">
    <source>
        <dbReference type="ARBA" id="ARBA00038053"/>
    </source>
</evidence>
<evidence type="ECO:0000256" key="8">
    <source>
        <dbReference type="ARBA" id="ARBA00023136"/>
    </source>
</evidence>
<organism evidence="17 18">
    <name type="scientific">Aquirufa avitistagni</name>
    <dbReference type="NCBI Taxonomy" id="3104728"/>
    <lineage>
        <taxon>Bacteria</taxon>
        <taxon>Pseudomonadati</taxon>
        <taxon>Bacteroidota</taxon>
        <taxon>Cytophagia</taxon>
        <taxon>Cytophagales</taxon>
        <taxon>Flectobacillaceae</taxon>
        <taxon>Aquirufa</taxon>
    </lineage>
</organism>
<evidence type="ECO:0000256" key="13">
    <source>
        <dbReference type="ARBA" id="ARBA00041418"/>
    </source>
</evidence>
<comment type="subcellular location">
    <subcellularLocation>
        <location evidence="1">Membrane</location>
        <topology evidence="1">Multi-pass membrane protein</topology>
    </subcellularLocation>
</comment>
<keyword evidence="4 16" id="KW-0812">Transmembrane</keyword>
<protein>
    <recommendedName>
        <fullName evidence="12">Probable peptidoglycan glycosyltransferase FtsW</fullName>
        <ecNumber evidence="14">2.4.99.28</ecNumber>
    </recommendedName>
    <alternativeName>
        <fullName evidence="13">Cell division protein FtsW</fullName>
    </alternativeName>
    <alternativeName>
        <fullName evidence="10">Cell wall polymerase</fullName>
    </alternativeName>
    <alternativeName>
        <fullName evidence="9">Peptidoglycan polymerase</fullName>
    </alternativeName>
</protein>
<dbReference type="Pfam" id="PF01098">
    <property type="entry name" value="FTSW_RODA_SPOVE"/>
    <property type="match status" value="1"/>
</dbReference>
<feature type="transmembrane region" description="Helical" evidence="16">
    <location>
        <begin position="112"/>
        <end position="132"/>
    </location>
</feature>
<evidence type="ECO:0000256" key="9">
    <source>
        <dbReference type="ARBA" id="ARBA00032370"/>
    </source>
</evidence>
<feature type="transmembrane region" description="Helical" evidence="16">
    <location>
        <begin position="20"/>
        <end position="37"/>
    </location>
</feature>
<keyword evidence="3" id="KW-0808">Transferase</keyword>
<dbReference type="InterPro" id="IPR001182">
    <property type="entry name" value="FtsW/RodA"/>
</dbReference>
<comment type="catalytic activity">
    <reaction evidence="15">
        <text>[GlcNAc-(1-&gt;4)-Mur2Ac(oyl-L-Ala-gamma-D-Glu-L-Lys-D-Ala-D-Ala)](n)-di-trans,octa-cis-undecaprenyl diphosphate + beta-D-GlcNAc-(1-&gt;4)-Mur2Ac(oyl-L-Ala-gamma-D-Glu-L-Lys-D-Ala-D-Ala)-di-trans,octa-cis-undecaprenyl diphosphate = [GlcNAc-(1-&gt;4)-Mur2Ac(oyl-L-Ala-gamma-D-Glu-L-Lys-D-Ala-D-Ala)](n+1)-di-trans,octa-cis-undecaprenyl diphosphate + di-trans,octa-cis-undecaprenyl diphosphate + H(+)</text>
        <dbReference type="Rhea" id="RHEA:23708"/>
        <dbReference type="Rhea" id="RHEA-COMP:9602"/>
        <dbReference type="Rhea" id="RHEA-COMP:9603"/>
        <dbReference type="ChEBI" id="CHEBI:15378"/>
        <dbReference type="ChEBI" id="CHEBI:58405"/>
        <dbReference type="ChEBI" id="CHEBI:60033"/>
        <dbReference type="ChEBI" id="CHEBI:78435"/>
        <dbReference type="EC" id="2.4.99.28"/>
    </reaction>
</comment>
<feature type="transmembrane region" description="Helical" evidence="16">
    <location>
        <begin position="321"/>
        <end position="346"/>
    </location>
</feature>
<evidence type="ECO:0000256" key="6">
    <source>
        <dbReference type="ARBA" id="ARBA00022984"/>
    </source>
</evidence>
<evidence type="ECO:0000256" key="12">
    <source>
        <dbReference type="ARBA" id="ARBA00041185"/>
    </source>
</evidence>
<dbReference type="EMBL" id="JBBKXZ010000003">
    <property type="protein sequence ID" value="MFD3394713.1"/>
    <property type="molecule type" value="Genomic_DNA"/>
</dbReference>
<dbReference type="RefSeq" id="WP_377983592.1">
    <property type="nucleotide sequence ID" value="NZ_JBBKXZ010000003.1"/>
</dbReference>
<keyword evidence="8 16" id="KW-0472">Membrane</keyword>
<comment type="caution">
    <text evidence="17">The sequence shown here is derived from an EMBL/GenBank/DDBJ whole genome shotgun (WGS) entry which is preliminary data.</text>
</comment>
<reference evidence="17 18" key="1">
    <citation type="submission" date="2024-03" db="EMBL/GenBank/DDBJ databases">
        <title>Aquirufa genome sequencing.</title>
        <authorList>
            <person name="Pitt A."/>
            <person name="Hahn M.W."/>
        </authorList>
    </citation>
    <scope>NUCLEOTIDE SEQUENCE [LARGE SCALE GENOMIC DNA]</scope>
    <source>
        <strain evidence="17 18">OSTEICH-129V</strain>
    </source>
</reference>
<feature type="transmembrane region" description="Helical" evidence="16">
    <location>
        <begin position="144"/>
        <end position="165"/>
    </location>
</feature>
<evidence type="ECO:0000256" key="7">
    <source>
        <dbReference type="ARBA" id="ARBA00022989"/>
    </source>
</evidence>
<dbReference type="Proteomes" id="UP001598138">
    <property type="component" value="Unassembled WGS sequence"/>
</dbReference>
<dbReference type="EC" id="2.4.99.28" evidence="14"/>
<evidence type="ECO:0000256" key="16">
    <source>
        <dbReference type="SAM" id="Phobius"/>
    </source>
</evidence>
<feature type="transmembrane region" description="Helical" evidence="16">
    <location>
        <begin position="49"/>
        <end position="70"/>
    </location>
</feature>
<proteinExistence type="inferred from homology"/>
<name>A0ABW6DGU1_9BACT</name>
<sequence length="394" mass="43424">MEARITNFIKTRLAGDYQIWFIVFLLNIFGLLIQFSAKGKMFMGGPMVPIFNIAKSIFLLAGSFAIMSWISRQNYLRVTKYSNIFLIFSWILILVAFFFGENKGGASRWIDLGFISFMPSDMAKLCLTMSLAKIFSTRQADQSAYNFGVILVILIQVGITCFLVMLSNFSTAILIFLTSIVLMIFGRVPFKSIFLIVGIVGFIAGSVVTLGIGQRAATVKARLATYAQRTLSSNKNGLKNLEDKDENYQLKRSWYAIATGALIPKGPGNSQYRFILSQAESDFVYAIILEEYGLIMGLAIPLLFLWFMWRGSSVIRYSGKPLGGLLSAGLTFSIVIQAFINMLVAVGAGPVTGQPMPMISAGGTSLVFTALSIGLILSISRDKEMETKDLKSVI</sequence>
<feature type="transmembrane region" description="Helical" evidence="16">
    <location>
        <begin position="82"/>
        <end position="100"/>
    </location>
</feature>
<feature type="transmembrane region" description="Helical" evidence="16">
    <location>
        <begin position="171"/>
        <end position="188"/>
    </location>
</feature>
<keyword evidence="7 16" id="KW-1133">Transmembrane helix</keyword>
<comment type="similarity">
    <text evidence="11">Belongs to the SEDS family. FtsW subfamily.</text>
</comment>
<feature type="transmembrane region" description="Helical" evidence="16">
    <location>
        <begin position="193"/>
        <end position="213"/>
    </location>
</feature>
<keyword evidence="5" id="KW-0133">Cell shape</keyword>
<evidence type="ECO:0000256" key="10">
    <source>
        <dbReference type="ARBA" id="ARBA00033270"/>
    </source>
</evidence>
<evidence type="ECO:0000313" key="17">
    <source>
        <dbReference type="EMBL" id="MFD3394713.1"/>
    </source>
</evidence>
<dbReference type="PANTHER" id="PTHR30474:SF2">
    <property type="entry name" value="PEPTIDOGLYCAN GLYCOSYLTRANSFERASE FTSW-RELATED"/>
    <property type="match status" value="1"/>
</dbReference>
<evidence type="ECO:0000256" key="14">
    <source>
        <dbReference type="ARBA" id="ARBA00044770"/>
    </source>
</evidence>
<evidence type="ECO:0000256" key="4">
    <source>
        <dbReference type="ARBA" id="ARBA00022692"/>
    </source>
</evidence>
<feature type="transmembrane region" description="Helical" evidence="16">
    <location>
        <begin position="283"/>
        <end position="309"/>
    </location>
</feature>
<evidence type="ECO:0000256" key="5">
    <source>
        <dbReference type="ARBA" id="ARBA00022960"/>
    </source>
</evidence>
<keyword evidence="6" id="KW-0573">Peptidoglycan synthesis</keyword>